<dbReference type="EMBL" id="UGOW01000001">
    <property type="protein sequence ID" value="STY17879.1"/>
    <property type="molecule type" value="Genomic_DNA"/>
</dbReference>
<keyword evidence="4" id="KW-1185">Reference proteome</keyword>
<name>A0A378KUK8_9GAMM</name>
<evidence type="ECO:0000313" key="3">
    <source>
        <dbReference type="EMBL" id="STY17879.1"/>
    </source>
</evidence>
<accession>A0A378KUK8</accession>
<protein>
    <submittedName>
        <fullName evidence="2">IS4-like transposase</fullName>
    </submittedName>
    <submittedName>
        <fullName evidence="3">Transposase, IS4-like</fullName>
    </submittedName>
</protein>
<keyword evidence="1" id="KW-0472">Membrane</keyword>
<gene>
    <name evidence="2" type="ORF">Lqua_1102</name>
    <name evidence="3" type="ORF">NCTC12376_01694</name>
</gene>
<sequence length="116" mass="13858">MVKIYKRRMTIEGSFRDTKSTEFGFSFEENKTVITARYIVWLMLAALASFIAWIVGYAAEKEKLHYKFQANTYRHRRVLSFFYLGCRIIRKKIEVLINLGDIQREAWDFLAWDTLC</sequence>
<evidence type="ECO:0000313" key="4">
    <source>
        <dbReference type="Proteomes" id="UP000054639"/>
    </source>
</evidence>
<reference evidence="3 5" key="2">
    <citation type="submission" date="2018-06" db="EMBL/GenBank/DDBJ databases">
        <authorList>
            <consortium name="Pathogen Informatics"/>
            <person name="Doyle S."/>
        </authorList>
    </citation>
    <scope>NUCLEOTIDE SEQUENCE [LARGE SCALE GENOMIC DNA]</scope>
    <source>
        <strain evidence="3 5">NCTC12376</strain>
    </source>
</reference>
<dbReference type="PANTHER" id="PTHR35404">
    <property type="entry name" value="TRANSPOSASE OF TN10"/>
    <property type="match status" value="1"/>
</dbReference>
<dbReference type="EMBL" id="LNYR01000012">
    <property type="protein sequence ID" value="KTD50875.1"/>
    <property type="molecule type" value="Genomic_DNA"/>
</dbReference>
<dbReference type="Proteomes" id="UP000254230">
    <property type="component" value="Unassembled WGS sequence"/>
</dbReference>
<feature type="transmembrane region" description="Helical" evidence="1">
    <location>
        <begin position="38"/>
        <end position="59"/>
    </location>
</feature>
<organism evidence="3 5">
    <name type="scientific">Legionella quateirensis</name>
    <dbReference type="NCBI Taxonomy" id="45072"/>
    <lineage>
        <taxon>Bacteria</taxon>
        <taxon>Pseudomonadati</taxon>
        <taxon>Pseudomonadota</taxon>
        <taxon>Gammaproteobacteria</taxon>
        <taxon>Legionellales</taxon>
        <taxon>Legionellaceae</taxon>
        <taxon>Legionella</taxon>
    </lineage>
</organism>
<keyword evidence="1" id="KW-1133">Transmembrane helix</keyword>
<dbReference type="PANTHER" id="PTHR35404:SF8">
    <property type="entry name" value="TRANSPOSASE OF TN10"/>
    <property type="match status" value="1"/>
</dbReference>
<proteinExistence type="predicted"/>
<reference evidence="2 4" key="1">
    <citation type="submission" date="2015-11" db="EMBL/GenBank/DDBJ databases">
        <title>Genomic analysis of 38 Legionella species identifies large and diverse effector repertoires.</title>
        <authorList>
            <person name="Burstein D."/>
            <person name="Amaro F."/>
            <person name="Zusman T."/>
            <person name="Lifshitz Z."/>
            <person name="Cohen O."/>
            <person name="Gilbert J.A."/>
            <person name="Pupko T."/>
            <person name="Shuman H.A."/>
            <person name="Segal G."/>
        </authorList>
    </citation>
    <scope>NUCLEOTIDE SEQUENCE [LARGE SCALE GENOMIC DNA]</scope>
    <source>
        <strain evidence="2 4">ATCC 49507</strain>
    </source>
</reference>
<dbReference type="Proteomes" id="UP000054639">
    <property type="component" value="Unassembled WGS sequence"/>
</dbReference>
<dbReference type="SUPFAM" id="SSF53098">
    <property type="entry name" value="Ribonuclease H-like"/>
    <property type="match status" value="1"/>
</dbReference>
<evidence type="ECO:0000313" key="2">
    <source>
        <dbReference type="EMBL" id="KTD50875.1"/>
    </source>
</evidence>
<evidence type="ECO:0000313" key="5">
    <source>
        <dbReference type="Proteomes" id="UP000254230"/>
    </source>
</evidence>
<dbReference type="AlphaFoldDB" id="A0A378KUK8"/>
<keyword evidence="1" id="KW-0812">Transmembrane</keyword>
<dbReference type="InterPro" id="IPR012337">
    <property type="entry name" value="RNaseH-like_sf"/>
</dbReference>
<evidence type="ECO:0000256" key="1">
    <source>
        <dbReference type="SAM" id="Phobius"/>
    </source>
</evidence>
<dbReference type="STRING" id="45072.Lqua_1102"/>